<dbReference type="Proteomes" id="UP000007271">
    <property type="component" value="Unassembled WGS sequence"/>
</dbReference>
<reference evidence="11 12" key="1">
    <citation type="submission" date="2012-05" db="EMBL/GenBank/DDBJ databases">
        <title>Complete Genome Sequence of Lactobacillus coryniformis CECT5711.</title>
        <authorList>
            <person name="Rodriguez J.M."/>
        </authorList>
    </citation>
    <scope>NUCLEOTIDE SEQUENCE [LARGE SCALE GENOMIC DNA]</scope>
    <source>
        <strain evidence="12">CECT5711</strain>
    </source>
</reference>
<dbReference type="SUPFAM" id="SSF51569">
    <property type="entry name" value="Aldolase"/>
    <property type="match status" value="1"/>
</dbReference>
<dbReference type="PROSITE" id="PS00816">
    <property type="entry name" value="AIPM_HOMOCIT_SYNTH_2"/>
    <property type="match status" value="1"/>
</dbReference>
<dbReference type="GO" id="GO:0003852">
    <property type="term" value="F:2-isopropylmalate synthase activity"/>
    <property type="evidence" value="ECO:0007669"/>
    <property type="project" value="UniProtKB-EC"/>
</dbReference>
<evidence type="ECO:0000256" key="9">
    <source>
        <dbReference type="RuleBase" id="RU003523"/>
    </source>
</evidence>
<dbReference type="PANTHER" id="PTHR10277:SF9">
    <property type="entry name" value="2-ISOPROPYLMALATE SYNTHASE 1, CHLOROPLASTIC-RELATED"/>
    <property type="match status" value="1"/>
</dbReference>
<evidence type="ECO:0000259" key="10">
    <source>
        <dbReference type="PROSITE" id="PS50991"/>
    </source>
</evidence>
<evidence type="ECO:0000256" key="5">
    <source>
        <dbReference type="ARBA" id="ARBA00022605"/>
    </source>
</evidence>
<name>J3JCQ5_9LACO</name>
<comment type="pathway">
    <text evidence="1">Amino-acid biosynthesis; L-leucine biosynthesis; L-leucine from 3-methyl-2-oxobutanoate: step 1/4.</text>
</comment>
<keyword evidence="5" id="KW-0028">Amino-acid biosynthesis</keyword>
<dbReference type="InterPro" id="IPR013785">
    <property type="entry name" value="Aldolase_TIM"/>
</dbReference>
<dbReference type="EMBL" id="AKFP01000001">
    <property type="protein sequence ID" value="EJN56809.1"/>
    <property type="molecule type" value="Genomic_DNA"/>
</dbReference>
<evidence type="ECO:0000256" key="4">
    <source>
        <dbReference type="ARBA" id="ARBA00022430"/>
    </source>
</evidence>
<gene>
    <name evidence="11" type="ORF">A11Y_22575</name>
</gene>
<protein>
    <recommendedName>
        <fullName evidence="3">2-isopropylmalate synthase</fullName>
        <ecNumber evidence="3">2.3.3.13</ecNumber>
    </recommendedName>
</protein>
<evidence type="ECO:0000256" key="6">
    <source>
        <dbReference type="ARBA" id="ARBA00022679"/>
    </source>
</evidence>
<dbReference type="PROSITE" id="PS00815">
    <property type="entry name" value="AIPM_HOMOCIT_SYNTH_1"/>
    <property type="match status" value="1"/>
</dbReference>
<dbReference type="FunFam" id="3.20.20.70:FF:000010">
    <property type="entry name" value="2-isopropylmalate synthase"/>
    <property type="match status" value="1"/>
</dbReference>
<keyword evidence="7" id="KW-0464">Manganese</keyword>
<evidence type="ECO:0000313" key="12">
    <source>
        <dbReference type="Proteomes" id="UP000007271"/>
    </source>
</evidence>
<comment type="caution">
    <text evidence="11">The sequence shown here is derived from an EMBL/GenBank/DDBJ whole genome shotgun (WGS) entry which is preliminary data.</text>
</comment>
<dbReference type="PROSITE" id="PS50991">
    <property type="entry name" value="PYR_CT"/>
    <property type="match status" value="1"/>
</dbReference>
<evidence type="ECO:0000256" key="7">
    <source>
        <dbReference type="ARBA" id="ARBA00023211"/>
    </source>
</evidence>
<sequence length="394" mass="43671">MRSVLKMKKIQFFDTTLRDGEQTIGVNFSIEQKVTIAKQLEKWGVDVIEAGFPIASPEDFAACKAVSEAVTHTMITGLARCKKADIDACVQATKNARIKQIHVFIATSPIHREDKLHMTKEEVIASITEHVTYAKKFFDIVQFSPEDATRTELDFLAEAVQTAIDAGATVINIPDTVGYTNPAEFAHLFQYLRQHISNFDDITFSSHCHNDLGMATANTLAAIENGATRVEGTVNGIGEHAGNVALEQVAANFYVRHDYYQCEDNIKLEYTKETSEMVSRFSDMAVANNQPVTGVNCFAIESGIHQDGFLKNPQTYEILTPETVGMPATALPLGKLSGSHAVMDKLNHIGYNVDRGDMRILFPRFKAIADQTKLVSDAELHEMMQEYKKDVISA</sequence>
<dbReference type="CDD" id="cd07940">
    <property type="entry name" value="DRE_TIM_IPMS"/>
    <property type="match status" value="1"/>
</dbReference>
<keyword evidence="6 9" id="KW-0808">Transferase</keyword>
<comment type="similarity">
    <text evidence="2">Belongs to the alpha-IPM synthase/homocitrate synthase family. LeuA type 1 subfamily.</text>
</comment>
<evidence type="ECO:0000256" key="3">
    <source>
        <dbReference type="ARBA" id="ARBA00012973"/>
    </source>
</evidence>
<dbReference type="Gene3D" id="3.20.20.70">
    <property type="entry name" value="Aldolase class I"/>
    <property type="match status" value="1"/>
</dbReference>
<evidence type="ECO:0000256" key="8">
    <source>
        <dbReference type="ARBA" id="ARBA00023304"/>
    </source>
</evidence>
<evidence type="ECO:0000256" key="2">
    <source>
        <dbReference type="ARBA" id="ARBA00009396"/>
    </source>
</evidence>
<dbReference type="Pfam" id="PF00682">
    <property type="entry name" value="HMGL-like"/>
    <property type="match status" value="1"/>
</dbReference>
<keyword evidence="4" id="KW-0432">Leucine biosynthesis</keyword>
<evidence type="ECO:0000313" key="11">
    <source>
        <dbReference type="EMBL" id="EJN56809.1"/>
    </source>
</evidence>
<dbReference type="GO" id="GO:0009098">
    <property type="term" value="P:L-leucine biosynthetic process"/>
    <property type="evidence" value="ECO:0007669"/>
    <property type="project" value="UniProtKB-KW"/>
</dbReference>
<accession>J3JCQ5</accession>
<dbReference type="InterPro" id="IPR054691">
    <property type="entry name" value="LeuA/HCS_post-cat"/>
</dbReference>
<dbReference type="STRING" id="1185325.A11Y_22575"/>
<dbReference type="Pfam" id="PF22617">
    <property type="entry name" value="HCS_D2"/>
    <property type="match status" value="1"/>
</dbReference>
<dbReference type="AlphaFoldDB" id="J3JCQ5"/>
<dbReference type="InterPro" id="IPR050073">
    <property type="entry name" value="2-IPM_HCS-like"/>
</dbReference>
<feature type="domain" description="Pyruvate carboxyltransferase" evidence="10">
    <location>
        <begin position="10"/>
        <end position="272"/>
    </location>
</feature>
<evidence type="ECO:0000256" key="1">
    <source>
        <dbReference type="ARBA" id="ARBA00004689"/>
    </source>
</evidence>
<dbReference type="FunFam" id="1.10.238.260:FF:000001">
    <property type="entry name" value="2-isopropylmalate synthase"/>
    <property type="match status" value="1"/>
</dbReference>
<organism evidence="11 12">
    <name type="scientific">Loigolactobacillus coryniformis subsp. coryniformis CECT 5711</name>
    <dbReference type="NCBI Taxonomy" id="1185325"/>
    <lineage>
        <taxon>Bacteria</taxon>
        <taxon>Bacillati</taxon>
        <taxon>Bacillota</taxon>
        <taxon>Bacilli</taxon>
        <taxon>Lactobacillales</taxon>
        <taxon>Lactobacillaceae</taxon>
        <taxon>Loigolactobacillus</taxon>
    </lineage>
</organism>
<dbReference type="PATRIC" id="fig|1185325.3.peg.94"/>
<dbReference type="Gene3D" id="1.10.238.260">
    <property type="match status" value="1"/>
</dbReference>
<dbReference type="PANTHER" id="PTHR10277">
    <property type="entry name" value="HOMOCITRATE SYNTHASE-RELATED"/>
    <property type="match status" value="1"/>
</dbReference>
<keyword evidence="8" id="KW-0100">Branched-chain amino acid biosynthesis</keyword>
<dbReference type="EC" id="2.3.3.13" evidence="3"/>
<dbReference type="InterPro" id="IPR002034">
    <property type="entry name" value="AIPM/Hcit_synth_CS"/>
</dbReference>
<dbReference type="InterPro" id="IPR000891">
    <property type="entry name" value="PYR_CT"/>
</dbReference>
<proteinExistence type="inferred from homology"/>